<accession>A0ACB8RI46</accession>
<reference evidence="1" key="2">
    <citation type="journal article" date="2022" name="New Phytol.">
        <title>Evolutionary transition to the ectomycorrhizal habit in the genomes of a hyperdiverse lineage of mushroom-forming fungi.</title>
        <authorList>
            <person name="Looney B."/>
            <person name="Miyauchi S."/>
            <person name="Morin E."/>
            <person name="Drula E."/>
            <person name="Courty P.E."/>
            <person name="Kohler A."/>
            <person name="Kuo A."/>
            <person name="LaButti K."/>
            <person name="Pangilinan J."/>
            <person name="Lipzen A."/>
            <person name="Riley R."/>
            <person name="Andreopoulos W."/>
            <person name="He G."/>
            <person name="Johnson J."/>
            <person name="Nolan M."/>
            <person name="Tritt A."/>
            <person name="Barry K.W."/>
            <person name="Grigoriev I.V."/>
            <person name="Nagy L.G."/>
            <person name="Hibbett D."/>
            <person name="Henrissat B."/>
            <person name="Matheny P.B."/>
            <person name="Labbe J."/>
            <person name="Martin F.M."/>
        </authorList>
    </citation>
    <scope>NUCLEOTIDE SEQUENCE</scope>
    <source>
        <strain evidence="1">FP105234-sp</strain>
    </source>
</reference>
<gene>
    <name evidence="1" type="ORF">FA95DRAFT_1562823</name>
</gene>
<organism evidence="1 2">
    <name type="scientific">Auriscalpium vulgare</name>
    <dbReference type="NCBI Taxonomy" id="40419"/>
    <lineage>
        <taxon>Eukaryota</taxon>
        <taxon>Fungi</taxon>
        <taxon>Dikarya</taxon>
        <taxon>Basidiomycota</taxon>
        <taxon>Agaricomycotina</taxon>
        <taxon>Agaricomycetes</taxon>
        <taxon>Russulales</taxon>
        <taxon>Auriscalpiaceae</taxon>
        <taxon>Auriscalpium</taxon>
    </lineage>
</organism>
<dbReference type="Proteomes" id="UP000814033">
    <property type="component" value="Unassembled WGS sequence"/>
</dbReference>
<name>A0ACB8RI46_9AGAM</name>
<sequence length="87" mass="9322">MPGWLAAHFESMHVQLGKGGLPLSTDMRAAMSSSCSFALTAHLNGSPTFCVNCAATYAESRDALWNSVAEHMNEAIRKVISCMTSTL</sequence>
<keyword evidence="2" id="KW-1185">Reference proteome</keyword>
<comment type="caution">
    <text evidence="1">The sequence shown here is derived from an EMBL/GenBank/DDBJ whole genome shotgun (WGS) entry which is preliminary data.</text>
</comment>
<protein>
    <submittedName>
        <fullName evidence="1">Uncharacterized protein</fullName>
    </submittedName>
</protein>
<evidence type="ECO:0000313" key="2">
    <source>
        <dbReference type="Proteomes" id="UP000814033"/>
    </source>
</evidence>
<evidence type="ECO:0000313" key="1">
    <source>
        <dbReference type="EMBL" id="KAI0043871.1"/>
    </source>
</evidence>
<proteinExistence type="predicted"/>
<reference evidence="1" key="1">
    <citation type="submission" date="2021-02" db="EMBL/GenBank/DDBJ databases">
        <authorList>
            <consortium name="DOE Joint Genome Institute"/>
            <person name="Ahrendt S."/>
            <person name="Looney B.P."/>
            <person name="Miyauchi S."/>
            <person name="Morin E."/>
            <person name="Drula E."/>
            <person name="Courty P.E."/>
            <person name="Chicoki N."/>
            <person name="Fauchery L."/>
            <person name="Kohler A."/>
            <person name="Kuo A."/>
            <person name="Labutti K."/>
            <person name="Pangilinan J."/>
            <person name="Lipzen A."/>
            <person name="Riley R."/>
            <person name="Andreopoulos W."/>
            <person name="He G."/>
            <person name="Johnson J."/>
            <person name="Barry K.W."/>
            <person name="Grigoriev I.V."/>
            <person name="Nagy L."/>
            <person name="Hibbett D."/>
            <person name="Henrissat B."/>
            <person name="Matheny P.B."/>
            <person name="Labbe J."/>
            <person name="Martin F."/>
        </authorList>
    </citation>
    <scope>NUCLEOTIDE SEQUENCE</scope>
    <source>
        <strain evidence="1">FP105234-sp</strain>
    </source>
</reference>
<dbReference type="EMBL" id="MU276001">
    <property type="protein sequence ID" value="KAI0043871.1"/>
    <property type="molecule type" value="Genomic_DNA"/>
</dbReference>